<dbReference type="SUPFAM" id="SSF55781">
    <property type="entry name" value="GAF domain-like"/>
    <property type="match status" value="1"/>
</dbReference>
<dbReference type="InterPro" id="IPR058031">
    <property type="entry name" value="AAA_lid_NorR"/>
</dbReference>
<keyword evidence="1" id="KW-0547">Nucleotide-binding</keyword>
<keyword evidence="4" id="KW-0238">DNA-binding</keyword>
<keyword evidence="2" id="KW-0067">ATP-binding</keyword>
<dbReference type="Pfam" id="PF25601">
    <property type="entry name" value="AAA_lid_14"/>
    <property type="match status" value="1"/>
</dbReference>
<sequence length="518" mass="57253">MAGSPDKDEIIARIQQREQEQSLLFSLCESLAPVTTRKEFHDVVSNVVKSTIGFNHFSICIEDEPRKGYRLQYHSTPADYTKHKTTLFTDSSAIFASALNSPEPAVISKSDAAKAPGLPSFLKEALQLYSFSLVSVALSSKYCKGVAFFGFGRGNEPERNTQRLIKMLSLQLGITLTNILLFEKAIPGITIPEPEIQDMAQANDMGIIGKSAAMQQVRSLITLVSGSNSGVLILGESGTGKELVAKAIHDNSARSMQPLIKVNCAAIPENLLESELFGHEKGSFTGAIAQKKGKFEQADKGTLFLDEIGDMPMELQVKLLRALQEREIQRIGGNGSIIADTRIIAATNRDLQEEVKKGNFRADLYYRLNVFAIEVPALRERTEDIPDLASFFIQRNAVRNKKPLKTIAVKALNTLRVYPWPGNIRELEHALERAFLLTPDKVIKEVQITNNKDIATPGNAIKPWYEFEKEYILTVLKFCNGKISGASGAAALLEMPPTTLKSKMERLGIKKRHYSAGQ</sequence>
<organism evidence="8 9">
    <name type="scientific">Flavobacterium arundinis</name>
    <dbReference type="NCBI Taxonomy" id="3139143"/>
    <lineage>
        <taxon>Bacteria</taxon>
        <taxon>Pseudomonadati</taxon>
        <taxon>Bacteroidota</taxon>
        <taxon>Flavobacteriia</taxon>
        <taxon>Flavobacteriales</taxon>
        <taxon>Flavobacteriaceae</taxon>
        <taxon>Flavobacterium</taxon>
    </lineage>
</organism>
<evidence type="ECO:0000256" key="2">
    <source>
        <dbReference type="ARBA" id="ARBA00022840"/>
    </source>
</evidence>
<dbReference type="Gene3D" id="3.40.50.300">
    <property type="entry name" value="P-loop containing nucleotide triphosphate hydrolases"/>
    <property type="match status" value="1"/>
</dbReference>
<feature type="domain" description="Sigma-54 factor interaction" evidence="7">
    <location>
        <begin position="207"/>
        <end position="436"/>
    </location>
</feature>
<accession>A0ABU9HXQ7</accession>
<dbReference type="EMBL" id="JBBYHR010000006">
    <property type="protein sequence ID" value="MEL1244955.1"/>
    <property type="molecule type" value="Genomic_DNA"/>
</dbReference>
<proteinExistence type="predicted"/>
<dbReference type="Gene3D" id="1.10.8.60">
    <property type="match status" value="1"/>
</dbReference>
<dbReference type="CDD" id="cd00009">
    <property type="entry name" value="AAA"/>
    <property type="match status" value="1"/>
</dbReference>
<keyword evidence="5" id="KW-0010">Activator</keyword>
<dbReference type="RefSeq" id="WP_341697270.1">
    <property type="nucleotide sequence ID" value="NZ_JBBYHR010000006.1"/>
</dbReference>
<dbReference type="PROSITE" id="PS00675">
    <property type="entry name" value="SIGMA54_INTERACT_1"/>
    <property type="match status" value="1"/>
</dbReference>
<dbReference type="InterPro" id="IPR025662">
    <property type="entry name" value="Sigma_54_int_dom_ATP-bd_1"/>
</dbReference>
<evidence type="ECO:0000256" key="6">
    <source>
        <dbReference type="ARBA" id="ARBA00023163"/>
    </source>
</evidence>
<comment type="caution">
    <text evidence="8">The sequence shown here is derived from an EMBL/GenBank/DDBJ whole genome shotgun (WGS) entry which is preliminary data.</text>
</comment>
<dbReference type="InterPro" id="IPR029016">
    <property type="entry name" value="GAF-like_dom_sf"/>
</dbReference>
<reference evidence="8 9" key="1">
    <citation type="submission" date="2024-04" db="EMBL/GenBank/DDBJ databases">
        <title>Flavobacterium sp. DGU11 16S ribosomal RNA gene Genome sequencing and assembly.</title>
        <authorList>
            <person name="Park S."/>
        </authorList>
    </citation>
    <scope>NUCLEOTIDE SEQUENCE [LARGE SCALE GENOMIC DNA]</scope>
    <source>
        <strain evidence="8 9">DGU11</strain>
    </source>
</reference>
<gene>
    <name evidence="8" type="ORF">AAEO56_11825</name>
</gene>
<dbReference type="SMART" id="SM00382">
    <property type="entry name" value="AAA"/>
    <property type="match status" value="1"/>
</dbReference>
<dbReference type="PANTHER" id="PTHR32071:SF117">
    <property type="entry name" value="PTS-DEPENDENT DIHYDROXYACETONE KINASE OPERON REGULATORY PROTEIN-RELATED"/>
    <property type="match status" value="1"/>
</dbReference>
<keyword evidence="3" id="KW-0805">Transcription regulation</keyword>
<dbReference type="Proteomes" id="UP001464555">
    <property type="component" value="Unassembled WGS sequence"/>
</dbReference>
<evidence type="ECO:0000256" key="1">
    <source>
        <dbReference type="ARBA" id="ARBA00022741"/>
    </source>
</evidence>
<dbReference type="InterPro" id="IPR025944">
    <property type="entry name" value="Sigma_54_int_dom_CS"/>
</dbReference>
<dbReference type="InterPro" id="IPR009057">
    <property type="entry name" value="Homeodomain-like_sf"/>
</dbReference>
<dbReference type="PANTHER" id="PTHR32071">
    <property type="entry name" value="TRANSCRIPTIONAL REGULATORY PROTEIN"/>
    <property type="match status" value="1"/>
</dbReference>
<protein>
    <submittedName>
        <fullName evidence="8">Sigma-54 dependent transcriptional regulator</fullName>
    </submittedName>
</protein>
<evidence type="ECO:0000313" key="9">
    <source>
        <dbReference type="Proteomes" id="UP001464555"/>
    </source>
</evidence>
<evidence type="ECO:0000256" key="4">
    <source>
        <dbReference type="ARBA" id="ARBA00023125"/>
    </source>
</evidence>
<evidence type="ECO:0000256" key="3">
    <source>
        <dbReference type="ARBA" id="ARBA00023015"/>
    </source>
</evidence>
<dbReference type="Gene3D" id="1.10.10.60">
    <property type="entry name" value="Homeodomain-like"/>
    <property type="match status" value="1"/>
</dbReference>
<keyword evidence="6" id="KW-0804">Transcription</keyword>
<evidence type="ECO:0000259" key="7">
    <source>
        <dbReference type="PROSITE" id="PS50045"/>
    </source>
</evidence>
<dbReference type="Pfam" id="PF00158">
    <property type="entry name" value="Sigma54_activat"/>
    <property type="match status" value="1"/>
</dbReference>
<dbReference type="Gene3D" id="3.30.450.40">
    <property type="match status" value="1"/>
</dbReference>
<dbReference type="SUPFAM" id="SSF52540">
    <property type="entry name" value="P-loop containing nucleoside triphosphate hydrolases"/>
    <property type="match status" value="1"/>
</dbReference>
<name>A0ABU9HXQ7_9FLAO</name>
<evidence type="ECO:0000313" key="8">
    <source>
        <dbReference type="EMBL" id="MEL1244955.1"/>
    </source>
</evidence>
<dbReference type="InterPro" id="IPR027417">
    <property type="entry name" value="P-loop_NTPase"/>
</dbReference>
<dbReference type="InterPro" id="IPR002078">
    <property type="entry name" value="Sigma_54_int"/>
</dbReference>
<dbReference type="PROSITE" id="PS00688">
    <property type="entry name" value="SIGMA54_INTERACT_3"/>
    <property type="match status" value="1"/>
</dbReference>
<dbReference type="SUPFAM" id="SSF46689">
    <property type="entry name" value="Homeodomain-like"/>
    <property type="match status" value="1"/>
</dbReference>
<dbReference type="PROSITE" id="PS50045">
    <property type="entry name" value="SIGMA54_INTERACT_4"/>
    <property type="match status" value="1"/>
</dbReference>
<dbReference type="InterPro" id="IPR025943">
    <property type="entry name" value="Sigma_54_int_dom_ATP-bd_2"/>
</dbReference>
<evidence type="ECO:0000256" key="5">
    <source>
        <dbReference type="ARBA" id="ARBA00023159"/>
    </source>
</evidence>
<keyword evidence="9" id="KW-1185">Reference proteome</keyword>
<dbReference type="InterPro" id="IPR003593">
    <property type="entry name" value="AAA+_ATPase"/>
</dbReference>
<dbReference type="PROSITE" id="PS00676">
    <property type="entry name" value="SIGMA54_INTERACT_2"/>
    <property type="match status" value="1"/>
</dbReference>